<evidence type="ECO:0000256" key="3">
    <source>
        <dbReference type="PROSITE-ProRule" id="PRU00504"/>
    </source>
</evidence>
<keyword evidence="2" id="KW-0479">Metal-binding</keyword>
<gene>
    <name evidence="6" type="primary">LOC106170872</name>
</gene>
<dbReference type="PROSITE" id="PS50119">
    <property type="entry name" value="ZF_BBOX"/>
    <property type="match status" value="1"/>
</dbReference>
<dbReference type="Gene3D" id="3.30.160.60">
    <property type="entry name" value="Classic Zinc Finger"/>
    <property type="match status" value="1"/>
</dbReference>
<dbReference type="CDD" id="cd05819">
    <property type="entry name" value="NHL"/>
    <property type="match status" value="1"/>
</dbReference>
<dbReference type="InterPro" id="IPR001258">
    <property type="entry name" value="NHL_repeat"/>
</dbReference>
<dbReference type="Proteomes" id="UP000085678">
    <property type="component" value="Unplaced"/>
</dbReference>
<dbReference type="GO" id="GO:0008270">
    <property type="term" value="F:zinc ion binding"/>
    <property type="evidence" value="ECO:0007669"/>
    <property type="project" value="UniProtKB-KW"/>
</dbReference>
<dbReference type="Gene3D" id="2.120.10.30">
    <property type="entry name" value="TolB, C-terminal domain"/>
    <property type="match status" value="1"/>
</dbReference>
<sequence length="506" mass="56759">MQSKEYQKEIQEQQKIFCPEHKDERIRYFCSDCNVPICRDCRDLHHDGHKLISLEKAAEIVKPKLQTKSLGIQRKLATGERKLAKIDKTLAKLQENESCVQQQIKARAAHLRQLIEQREKRLLQELHQTMSTHRNNLQISHKNCSAICSSIKTTTDVVKNILQHGAPIDALMLQHQLGQRLDELQSTSAVEEMPDEVNLTFSTNTEVDQEISSGAGLGNVQVSRQPALPKIKPKAESKLEFDTGITPMDISASPNREYVTTHLIDNEVKLFSSDGTFKKKINSVSDTQLKSPIEICHFPDGRMVLSDKDNNKVFIVSPQWKVQQTVDINNPWGVALNNNCTKIAVAQGRVKSVSVFSIDIKGKITLTDVIKDKDGKQLFNAPCEMAFMSNGCLVVSDTSPNKLHILTPSGDQLYQYTGPDNQLGRPFGVCVDEYDNILVTDHDNYCIHLVSPDGKFIQYIATKTDGLYEPWGCTINQDGDLVVTLPNGTKLGGKAKVFQYLENDML</sequence>
<dbReference type="STRING" id="7574.A0A1S3J8X8"/>
<feature type="domain" description="B box-type" evidence="4">
    <location>
        <begin position="13"/>
        <end position="54"/>
    </location>
</feature>
<dbReference type="SMART" id="SM00336">
    <property type="entry name" value="BBOX"/>
    <property type="match status" value="1"/>
</dbReference>
<keyword evidence="1" id="KW-0677">Repeat</keyword>
<keyword evidence="5" id="KW-1185">Reference proteome</keyword>
<evidence type="ECO:0000313" key="5">
    <source>
        <dbReference type="Proteomes" id="UP000085678"/>
    </source>
</evidence>
<dbReference type="PROSITE" id="PS51125">
    <property type="entry name" value="NHL"/>
    <property type="match status" value="1"/>
</dbReference>
<organism evidence="5 6">
    <name type="scientific">Lingula anatina</name>
    <name type="common">Brachiopod</name>
    <name type="synonym">Lingula unguis</name>
    <dbReference type="NCBI Taxonomy" id="7574"/>
    <lineage>
        <taxon>Eukaryota</taxon>
        <taxon>Metazoa</taxon>
        <taxon>Spiralia</taxon>
        <taxon>Lophotrochozoa</taxon>
        <taxon>Brachiopoda</taxon>
        <taxon>Linguliformea</taxon>
        <taxon>Lingulata</taxon>
        <taxon>Lingulida</taxon>
        <taxon>Linguloidea</taxon>
        <taxon>Lingulidae</taxon>
        <taxon>Lingula</taxon>
    </lineage>
</organism>
<dbReference type="InParanoid" id="A0A1S3J8X8"/>
<dbReference type="SUPFAM" id="SSF101898">
    <property type="entry name" value="NHL repeat"/>
    <property type="match status" value="1"/>
</dbReference>
<name>A0A1S3J8X8_LINAN</name>
<dbReference type="InterPro" id="IPR011042">
    <property type="entry name" value="6-blade_b-propeller_TolB-like"/>
</dbReference>
<dbReference type="RefSeq" id="XP_013406324.1">
    <property type="nucleotide sequence ID" value="XM_013550870.2"/>
</dbReference>
<evidence type="ECO:0000256" key="2">
    <source>
        <dbReference type="PROSITE-ProRule" id="PRU00024"/>
    </source>
</evidence>
<dbReference type="InterPro" id="IPR000315">
    <property type="entry name" value="Znf_B-box"/>
</dbReference>
<dbReference type="GeneID" id="106170872"/>
<feature type="repeat" description="NHL" evidence="3">
    <location>
        <begin position="420"/>
        <end position="453"/>
    </location>
</feature>
<keyword evidence="2" id="KW-0862">Zinc</keyword>
<dbReference type="OrthoDB" id="6046700at2759"/>
<accession>A0A1S3J8X8</accession>
<protein>
    <submittedName>
        <fullName evidence="6">E3 ubiquitin-protein ligase TRIM71-like</fullName>
    </submittedName>
</protein>
<dbReference type="KEGG" id="lak:106170872"/>
<evidence type="ECO:0000313" key="6">
    <source>
        <dbReference type="RefSeq" id="XP_013406324.1"/>
    </source>
</evidence>
<reference evidence="6" key="1">
    <citation type="submission" date="2025-08" db="UniProtKB">
        <authorList>
            <consortium name="RefSeq"/>
        </authorList>
    </citation>
    <scope>IDENTIFICATION</scope>
    <source>
        <tissue evidence="6">Gonads</tissue>
    </source>
</reference>
<dbReference type="PANTHER" id="PTHR25462:SF296">
    <property type="entry name" value="MEIOTIC P26, ISOFORM F"/>
    <property type="match status" value="1"/>
</dbReference>
<dbReference type="SUPFAM" id="SSF57845">
    <property type="entry name" value="B-box zinc-binding domain"/>
    <property type="match status" value="1"/>
</dbReference>
<dbReference type="Pfam" id="PF00643">
    <property type="entry name" value="zf-B_box"/>
    <property type="match status" value="1"/>
</dbReference>
<evidence type="ECO:0000259" key="4">
    <source>
        <dbReference type="PROSITE" id="PS50119"/>
    </source>
</evidence>
<proteinExistence type="predicted"/>
<dbReference type="InterPro" id="IPR047153">
    <property type="entry name" value="TRIM45/56/19-like"/>
</dbReference>
<keyword evidence="2" id="KW-0863">Zinc-finger</keyword>
<evidence type="ECO:0000256" key="1">
    <source>
        <dbReference type="ARBA" id="ARBA00022737"/>
    </source>
</evidence>
<dbReference type="PANTHER" id="PTHR25462">
    <property type="entry name" value="BONUS, ISOFORM C-RELATED"/>
    <property type="match status" value="1"/>
</dbReference>
<dbReference type="AlphaFoldDB" id="A0A1S3J8X8"/>